<dbReference type="PANTHER" id="PTHR43721:SF30">
    <property type="entry name" value="TR-TYPE G DOMAIN-CONTAINING PROTEIN"/>
    <property type="match status" value="1"/>
</dbReference>
<dbReference type="OrthoDB" id="5342685at2759"/>
<dbReference type="GO" id="GO:0003924">
    <property type="term" value="F:GTPase activity"/>
    <property type="evidence" value="ECO:0007669"/>
    <property type="project" value="InterPro"/>
</dbReference>
<evidence type="ECO:0000313" key="3">
    <source>
        <dbReference type="EMBL" id="KAF2199768.1"/>
    </source>
</evidence>
<dbReference type="GO" id="GO:0003746">
    <property type="term" value="F:translation elongation factor activity"/>
    <property type="evidence" value="ECO:0007669"/>
    <property type="project" value="TreeGrafter"/>
</dbReference>
<gene>
    <name evidence="3" type="ORF">GQ43DRAFT_352527</name>
</gene>
<feature type="region of interest" description="Disordered" evidence="1">
    <location>
        <begin position="658"/>
        <end position="690"/>
    </location>
</feature>
<protein>
    <recommendedName>
        <fullName evidence="2">Tr-type G domain-containing protein</fullName>
    </recommendedName>
</protein>
<feature type="domain" description="Tr-type G" evidence="2">
    <location>
        <begin position="318"/>
        <end position="583"/>
    </location>
</feature>
<feature type="compositionally biased region" description="Polar residues" evidence="1">
    <location>
        <begin position="663"/>
        <end position="673"/>
    </location>
</feature>
<accession>A0A9P4JNL4</accession>
<feature type="non-terminal residue" evidence="3">
    <location>
        <position position="915"/>
    </location>
</feature>
<dbReference type="InterPro" id="IPR000795">
    <property type="entry name" value="T_Tr_GTP-bd_dom"/>
</dbReference>
<feature type="region of interest" description="Disordered" evidence="1">
    <location>
        <begin position="91"/>
        <end position="136"/>
    </location>
</feature>
<evidence type="ECO:0000259" key="2">
    <source>
        <dbReference type="Pfam" id="PF00009"/>
    </source>
</evidence>
<sequence>MASIFTYDPDPPRVSSPWATPPAASKLKQSLLRDSKLEPSGPTPTGTHISDPSFGNAGENTITRLEAEPQEGPTEYKLHLLLRRRRSFTRASTARHVSGSLRRTESPSTASSTFPNVSESNLSNTPPPFSATQSRQHRLEQLTTQLLWRLQQSCPYHVSSSTPLILPQLPDECQLAVPSVPQRILPGLEESKGALYEIGVADDGTFVGLADDELEESLNNLRAMAASLGCRVEVLRKVAVGECEWTEHVELSGELKQRVRAGKLWVAEAFVLPDQTLAKNETHGTAQKDSAGLPQIPAALANSSLIADQPKATEQLRVSLTGATMSGKSSLLGSLSTATLDNGRGKSRLSLLKHRHEIESGVTSSVTQELIGYHDLSGQSNDSVSSQVVSYGSGNVTSWLDIHASAEGGRLVFLSDSAGHPRYRRTTVRGLVGWSPHWTLLCVPADSADDPSGRTGIPSSSQENLAPPLADVDLSQAHLQLCLNLELPLVLIITKLDVATKSGIRQTLSRLLSTLKAAGKKPCILPHNPSVVPESQLTTISSSDLTEARKVLGPLRTAPLDTVPILLTSAVKGTGIAKLHAILRELPIPSSAVIPDSPHKTIFHIEDIYGNISALSKPGSHTGSTFGGSTIVGGHLYSGTLAIGDELVLGPYPVDVIPDDSDSGSGKASTPPNRSKRTSPGPIPRSFTGVLHGTTNTSSLLNAGDTLYDRNSEWRRVRITSLRNLRLPVRTLQAGQVGTIGVTPLDLPGATPALVRIRKGMVLVEGDPKANRVISVRFSGSNAEAVKNLSVGSGVVVYVASVRASAKVVSVMPEVDVQDVVKPNHTHPSTRHDDEGHGFGFGFGFDDEEAGQHAGETSPGMSATVVMFQFIASREFVHKAEKVLVLPGGGPGLYGGTERGEKGVAGFDGYVGRVV</sequence>
<feature type="region of interest" description="Disordered" evidence="1">
    <location>
        <begin position="1"/>
        <end position="59"/>
    </location>
</feature>
<dbReference type="Proteomes" id="UP000799536">
    <property type="component" value="Unassembled WGS sequence"/>
</dbReference>
<comment type="caution">
    <text evidence="3">The sequence shown here is derived from an EMBL/GenBank/DDBJ whole genome shotgun (WGS) entry which is preliminary data.</text>
</comment>
<dbReference type="InterPro" id="IPR050055">
    <property type="entry name" value="EF-Tu_GTPase"/>
</dbReference>
<reference evidence="3" key="1">
    <citation type="journal article" date="2020" name="Stud. Mycol.">
        <title>101 Dothideomycetes genomes: a test case for predicting lifestyles and emergence of pathogens.</title>
        <authorList>
            <person name="Haridas S."/>
            <person name="Albert R."/>
            <person name="Binder M."/>
            <person name="Bloem J."/>
            <person name="Labutti K."/>
            <person name="Salamov A."/>
            <person name="Andreopoulos B."/>
            <person name="Baker S."/>
            <person name="Barry K."/>
            <person name="Bills G."/>
            <person name="Bluhm B."/>
            <person name="Cannon C."/>
            <person name="Castanera R."/>
            <person name="Culley D."/>
            <person name="Daum C."/>
            <person name="Ezra D."/>
            <person name="Gonzalez J."/>
            <person name="Henrissat B."/>
            <person name="Kuo A."/>
            <person name="Liang C."/>
            <person name="Lipzen A."/>
            <person name="Lutzoni F."/>
            <person name="Magnuson J."/>
            <person name="Mondo S."/>
            <person name="Nolan M."/>
            <person name="Ohm R."/>
            <person name="Pangilinan J."/>
            <person name="Park H.-J."/>
            <person name="Ramirez L."/>
            <person name="Alfaro M."/>
            <person name="Sun H."/>
            <person name="Tritt A."/>
            <person name="Yoshinaga Y."/>
            <person name="Zwiers L.-H."/>
            <person name="Turgeon B."/>
            <person name="Goodwin S."/>
            <person name="Spatafora J."/>
            <person name="Crous P."/>
            <person name="Grigoriev I."/>
        </authorList>
    </citation>
    <scope>NUCLEOTIDE SEQUENCE</scope>
    <source>
        <strain evidence="3">ATCC 74209</strain>
    </source>
</reference>
<dbReference type="Pfam" id="PF00009">
    <property type="entry name" value="GTP_EFTU"/>
    <property type="match status" value="1"/>
</dbReference>
<dbReference type="AlphaFoldDB" id="A0A9P4JNL4"/>
<evidence type="ECO:0000313" key="4">
    <source>
        <dbReference type="Proteomes" id="UP000799536"/>
    </source>
</evidence>
<dbReference type="SUPFAM" id="SSF52540">
    <property type="entry name" value="P-loop containing nucleoside triphosphate hydrolases"/>
    <property type="match status" value="1"/>
</dbReference>
<dbReference type="EMBL" id="ML994057">
    <property type="protein sequence ID" value="KAF2199768.1"/>
    <property type="molecule type" value="Genomic_DNA"/>
</dbReference>
<evidence type="ECO:0000256" key="1">
    <source>
        <dbReference type="SAM" id="MobiDB-lite"/>
    </source>
</evidence>
<dbReference type="PANTHER" id="PTHR43721">
    <property type="entry name" value="ELONGATION FACTOR TU-RELATED"/>
    <property type="match status" value="1"/>
</dbReference>
<keyword evidence="4" id="KW-1185">Reference proteome</keyword>
<name>A0A9P4JNL4_9PLEO</name>
<dbReference type="InterPro" id="IPR027417">
    <property type="entry name" value="P-loop_NTPase"/>
</dbReference>
<dbReference type="GO" id="GO:0005525">
    <property type="term" value="F:GTP binding"/>
    <property type="evidence" value="ECO:0007669"/>
    <property type="project" value="InterPro"/>
</dbReference>
<proteinExistence type="predicted"/>
<organism evidence="3 4">
    <name type="scientific">Delitschia confertaspora ATCC 74209</name>
    <dbReference type="NCBI Taxonomy" id="1513339"/>
    <lineage>
        <taxon>Eukaryota</taxon>
        <taxon>Fungi</taxon>
        <taxon>Dikarya</taxon>
        <taxon>Ascomycota</taxon>
        <taxon>Pezizomycotina</taxon>
        <taxon>Dothideomycetes</taxon>
        <taxon>Pleosporomycetidae</taxon>
        <taxon>Pleosporales</taxon>
        <taxon>Delitschiaceae</taxon>
        <taxon>Delitschia</taxon>
    </lineage>
</organism>
<dbReference type="Gene3D" id="3.40.50.300">
    <property type="entry name" value="P-loop containing nucleotide triphosphate hydrolases"/>
    <property type="match status" value="1"/>
</dbReference>
<feature type="compositionally biased region" description="Polar residues" evidence="1">
    <location>
        <begin position="106"/>
        <end position="134"/>
    </location>
</feature>